<dbReference type="GeneID" id="98157493"/>
<dbReference type="CDD" id="cd11058">
    <property type="entry name" value="CYP60B-like"/>
    <property type="match status" value="1"/>
</dbReference>
<dbReference type="Gene3D" id="1.10.630.10">
    <property type="entry name" value="Cytochrome P450"/>
    <property type="match status" value="1"/>
</dbReference>
<proteinExistence type="inferred from homology"/>
<accession>A0ABR4J9I5</accession>
<dbReference type="RefSeq" id="XP_070891999.1">
    <property type="nucleotide sequence ID" value="XM_071042329.1"/>
</dbReference>
<dbReference type="InterPro" id="IPR001128">
    <property type="entry name" value="Cyt_P450"/>
</dbReference>
<protein>
    <submittedName>
        <fullName evidence="2">Cytochrome P450</fullName>
    </submittedName>
</protein>
<dbReference type="PRINTS" id="PR00463">
    <property type="entry name" value="EP450I"/>
</dbReference>
<gene>
    <name evidence="2" type="ORF">BJX68DRAFT_250949</name>
</gene>
<dbReference type="Proteomes" id="UP001610444">
    <property type="component" value="Unassembled WGS sequence"/>
</dbReference>
<dbReference type="InterPro" id="IPR050121">
    <property type="entry name" value="Cytochrome_P450_monoxygenase"/>
</dbReference>
<dbReference type="SUPFAM" id="SSF48264">
    <property type="entry name" value="Cytochrome P450"/>
    <property type="match status" value="1"/>
</dbReference>
<reference evidence="2 3" key="1">
    <citation type="submission" date="2024-07" db="EMBL/GenBank/DDBJ databases">
        <title>Section-level genome sequencing and comparative genomics of Aspergillus sections Usti and Cavernicolus.</title>
        <authorList>
            <consortium name="Lawrence Berkeley National Laboratory"/>
            <person name="Nybo J.L."/>
            <person name="Vesth T.C."/>
            <person name="Theobald S."/>
            <person name="Frisvad J.C."/>
            <person name="Larsen T.O."/>
            <person name="Kjaerboelling I."/>
            <person name="Rothschild-Mancinelli K."/>
            <person name="Lyhne E.K."/>
            <person name="Kogle M.E."/>
            <person name="Barry K."/>
            <person name="Clum A."/>
            <person name="Na H."/>
            <person name="Ledsgaard L."/>
            <person name="Lin J."/>
            <person name="Lipzen A."/>
            <person name="Kuo A."/>
            <person name="Riley R."/>
            <person name="Mondo S."/>
            <person name="LaButti K."/>
            <person name="Haridas S."/>
            <person name="Pangalinan J."/>
            <person name="Salamov A.A."/>
            <person name="Simmons B.A."/>
            <person name="Magnuson J.K."/>
            <person name="Chen J."/>
            <person name="Drula E."/>
            <person name="Henrissat B."/>
            <person name="Wiebenga A."/>
            <person name="Lubbers R.J."/>
            <person name="Gomes A.C."/>
            <person name="Macurrencykelacurrency M.R."/>
            <person name="Stajich J."/>
            <person name="Grigoriev I.V."/>
            <person name="Mortensen U.H."/>
            <person name="De vries R.P."/>
            <person name="Baker S.E."/>
            <person name="Andersen M.R."/>
        </authorList>
    </citation>
    <scope>NUCLEOTIDE SEQUENCE [LARGE SCALE GENOMIC DNA]</scope>
    <source>
        <strain evidence="2 3">CBS 756.74</strain>
    </source>
</reference>
<sequence length="515" mass="58038">MIDFSTPLHLWTTSILAVLAYLFARIAYNLYFHPLSAIPGPRAWAASRLPYIYALIRGTTIQDIQSLHEKYGPIIRIAPNEVTFAHPDAYKDILQADQNKTQQGRFLKDPLWWGRQPGHPDSLLSVISPDKHAQMRRVLSPGFTAQALRDQEPLIQKYVNLLISQLQDLAGSDGNGNSVAQVNMTPWFNYTTFDIFGDLGYGEPFNCLQDSRYHPWISLLFDNVKAAGFVISTRFYPLAQYILMKCIPESIKKTQRDHYQQVVNKVDRRLSWELQRPDLMSHVINKDGELRMDAGEVYATFMILTTVGSETTATALTGTLNYLVNHGPESLRKLEGEVRGAFSSPEQITLDGVRNLPFLNAVINEGFRLCPPVPWILGRLVPEGGGVVCGQWLPGGTSISIQAYTLNRSATLFYNSTGFHPERWLPNASTDKISPFFNDQRSAVQPFTTGPSVCLGQHLAWAEMRLILAKLIWAFDFSALEGQSVRWEDLRTYLLVERKPINVGIRVREAQQAGI</sequence>
<name>A0ABR4J9I5_9EURO</name>
<comment type="caution">
    <text evidence="2">The sequence shown here is derived from an EMBL/GenBank/DDBJ whole genome shotgun (WGS) entry which is preliminary data.</text>
</comment>
<evidence type="ECO:0000313" key="2">
    <source>
        <dbReference type="EMBL" id="KAL2836234.1"/>
    </source>
</evidence>
<dbReference type="InterPro" id="IPR036396">
    <property type="entry name" value="Cyt_P450_sf"/>
</dbReference>
<comment type="similarity">
    <text evidence="1">Belongs to the cytochrome P450 family.</text>
</comment>
<dbReference type="PRINTS" id="PR00385">
    <property type="entry name" value="P450"/>
</dbReference>
<evidence type="ECO:0000256" key="1">
    <source>
        <dbReference type="ARBA" id="ARBA00010617"/>
    </source>
</evidence>
<dbReference type="Pfam" id="PF00067">
    <property type="entry name" value="p450"/>
    <property type="match status" value="1"/>
</dbReference>
<dbReference type="PANTHER" id="PTHR24305:SF199">
    <property type="entry name" value="P450, PUTATIVE (EUROFUNG)-RELATED"/>
    <property type="match status" value="1"/>
</dbReference>
<dbReference type="InterPro" id="IPR002401">
    <property type="entry name" value="Cyt_P450_E_grp-I"/>
</dbReference>
<organism evidence="2 3">
    <name type="scientific">Aspergillus pseudodeflectus</name>
    <dbReference type="NCBI Taxonomy" id="176178"/>
    <lineage>
        <taxon>Eukaryota</taxon>
        <taxon>Fungi</taxon>
        <taxon>Dikarya</taxon>
        <taxon>Ascomycota</taxon>
        <taxon>Pezizomycotina</taxon>
        <taxon>Eurotiomycetes</taxon>
        <taxon>Eurotiomycetidae</taxon>
        <taxon>Eurotiales</taxon>
        <taxon>Aspergillaceae</taxon>
        <taxon>Aspergillus</taxon>
        <taxon>Aspergillus subgen. Nidulantes</taxon>
    </lineage>
</organism>
<evidence type="ECO:0000313" key="3">
    <source>
        <dbReference type="Proteomes" id="UP001610444"/>
    </source>
</evidence>
<keyword evidence="3" id="KW-1185">Reference proteome</keyword>
<dbReference type="PANTHER" id="PTHR24305">
    <property type="entry name" value="CYTOCHROME P450"/>
    <property type="match status" value="1"/>
</dbReference>
<dbReference type="EMBL" id="JBFXLR010000121">
    <property type="protein sequence ID" value="KAL2836234.1"/>
    <property type="molecule type" value="Genomic_DNA"/>
</dbReference>